<feature type="compositionally biased region" description="Polar residues" evidence="7">
    <location>
        <begin position="923"/>
        <end position="951"/>
    </location>
</feature>
<dbReference type="PANTHER" id="PTHR12241:SF145">
    <property type="entry name" value="TUBULIN POLYGLUTAMYLASE TTLL5"/>
    <property type="match status" value="1"/>
</dbReference>
<keyword evidence="3" id="KW-0547">Nucleotide-binding</keyword>
<feature type="compositionally biased region" description="Low complexity" evidence="7">
    <location>
        <begin position="1098"/>
        <end position="1128"/>
    </location>
</feature>
<feature type="region of interest" description="Disordered" evidence="7">
    <location>
        <begin position="1"/>
        <end position="238"/>
    </location>
</feature>
<dbReference type="PANTHER" id="PTHR12241">
    <property type="entry name" value="TUBULIN POLYGLUTAMYLASE"/>
    <property type="match status" value="1"/>
</dbReference>
<gene>
    <name evidence="8" type="ORF">C7M84_024605</name>
</gene>
<feature type="compositionally biased region" description="Polar residues" evidence="7">
    <location>
        <begin position="105"/>
        <end position="115"/>
    </location>
</feature>
<dbReference type="OrthoDB" id="2016263at2759"/>
<dbReference type="Gene3D" id="3.30.470.20">
    <property type="entry name" value="ATP-grasp fold, B domain"/>
    <property type="match status" value="1"/>
</dbReference>
<feature type="compositionally biased region" description="Basic and acidic residues" evidence="7">
    <location>
        <begin position="82"/>
        <end position="99"/>
    </location>
</feature>
<feature type="compositionally biased region" description="Basic and acidic residues" evidence="7">
    <location>
        <begin position="47"/>
        <end position="75"/>
    </location>
</feature>
<sequence length="1299" mass="143991">MEKLPKVPSRSNSPVKSGRKGDHKVQFSDQSDLRLRGQKVCGSLRSKTSERQPKSDINRSHSLDRRRAESSRRESASPSHSSTERKRRDCEGKDSQNKEKKPKTKTTGISHSRSYSGERPRLPNRQKLTPPTLSQNWKNDISKKENLIEQKVGLHDDDKTTSKSLGNIPMEWAERMKRSTSRSPQRSLNMGDGHVKEDKENEKKEKTKGDHKASDKKERGRSLKRENRSSKSSTKHKHDDVITIDGDVMWMGSGSRKTGYLLFNYANLEDPPKDLTAKKYTMSYKFSQADSKLIRLILDAHGFTEVDSNSTFFNLYWGNAHFNPNEIRQLQDWQKVNHFPRSSELTRKDRLYMNIKRMQRQFGVKIFDFIPTSFILPTEYRDFCDTHLRERGTWIVKPVASSQGKGIYLVNQVDQVPADETSLVCRYIESPLLVDGYKCDLRLYVGVTSLDPLVVYLYEEGLVRLATVKYQHGKNLWNPCIHLTNYSVNKFHSNYVQNEDPEVDDRGNKWSLSAFLRHLKSQGIDTGAVMRSVEDVIIKSLLAASYQMNTATNMFVPHTRNCFELYGFDILIDSQLKPWVLEVNLSPSLNIDQPLDLKIKSAMLADLFSLVGIQVCNPYTAKVSSRPSIFRKLPSLRYSTDVYERNQYGRNTPIVPTAEELRIVRQVREEYERRGGWARIYPSPDSWALYGGLQEYDSPLNLILHYHLYPQIQRTNRYSRVAPGRVSGVSSSGLASSLERLSCYERGLPKGLSFFKNKKNLGSHKKEDKSLCRDMKQVKANIMKALENGLALSKYQARMAFSVYLQHVQRRLMIGCDEEKQTDLVYRFLKSATRTLHAPLNIQNPSKSLPSEARAVVISKQLGDFIQAYTKETHIYLDQGASSSCSSLSSQCPTSVATSSEPSTPYVTSPPSTSTLSINSPTAGSMSASTSSINNAPLSVSGSTTSVNTQPPGADSGAVAEATSPEHIKKSDSSASITSPPPVRKSQSSTVVSFSSSLTADSPPPFCLAGSTTSINSPPSTACSASSASVGSPPSVSVTGSSTSINIPSPSKTPSSVSISSITSATDTGVEISTLPPRIRRLKSDGDTAVPPIEGNGSTMSTSMDSSDIQKQTTEQSQLLQQQQQQQQIKDDHITMDLYRAFMSNAGESDLEEVLALQTRLHNSAGVFLEATRRSRYSASSHSVSSLSSTHTPASSTTSSRPRTPNASPHGSPRRSRRSPSTGSQLRHHDPVTSEPQPQPQQDEQMAKQTQPLATTATVASSTPSTTSSHTATSTASSCCLFGNILKASLKGTNTSFIS</sequence>
<dbReference type="Pfam" id="PF03133">
    <property type="entry name" value="TTL"/>
    <property type="match status" value="1"/>
</dbReference>
<comment type="similarity">
    <text evidence="1">Belongs to the tubulin--tyrosine ligase family.</text>
</comment>
<evidence type="ECO:0000256" key="6">
    <source>
        <dbReference type="ARBA" id="ARBA00049274"/>
    </source>
</evidence>
<evidence type="ECO:0000256" key="2">
    <source>
        <dbReference type="ARBA" id="ARBA00022598"/>
    </source>
</evidence>
<dbReference type="GO" id="GO:0015631">
    <property type="term" value="F:tubulin binding"/>
    <property type="evidence" value="ECO:0007669"/>
    <property type="project" value="TreeGrafter"/>
</dbReference>
<feature type="compositionally biased region" description="Low complexity" evidence="7">
    <location>
        <begin position="1179"/>
        <end position="1209"/>
    </location>
</feature>
<protein>
    <recommendedName>
        <fullName evidence="5">Tubulin--tyrosine ligase-like protein 5</fullName>
    </recommendedName>
</protein>
<keyword evidence="2" id="KW-0436">Ligase</keyword>
<feature type="region of interest" description="Disordered" evidence="7">
    <location>
        <begin position="1082"/>
        <end position="1128"/>
    </location>
</feature>
<feature type="region of interest" description="Disordered" evidence="7">
    <location>
        <begin position="1015"/>
        <end position="1059"/>
    </location>
</feature>
<feature type="compositionally biased region" description="Basic and acidic residues" evidence="7">
    <location>
        <begin position="19"/>
        <end position="35"/>
    </location>
</feature>
<feature type="compositionally biased region" description="Basic and acidic residues" evidence="7">
    <location>
        <begin position="193"/>
        <end position="229"/>
    </location>
</feature>
<dbReference type="STRING" id="6689.A0A423U0I8"/>
<reference evidence="8 9" key="2">
    <citation type="submission" date="2019-01" db="EMBL/GenBank/DDBJ databases">
        <title>The decoding of complex shrimp genome reveals the adaptation for benthos swimmer, frequently molting mechanism and breeding impact on genome.</title>
        <authorList>
            <person name="Sun Y."/>
            <person name="Gao Y."/>
            <person name="Yu Y."/>
        </authorList>
    </citation>
    <scope>NUCLEOTIDE SEQUENCE [LARGE SCALE GENOMIC DNA]</scope>
    <source>
        <tissue evidence="8">Muscle</tissue>
    </source>
</reference>
<accession>A0A423U0I8</accession>
<evidence type="ECO:0000313" key="9">
    <source>
        <dbReference type="Proteomes" id="UP000283509"/>
    </source>
</evidence>
<dbReference type="GO" id="GO:0000226">
    <property type="term" value="P:microtubule cytoskeleton organization"/>
    <property type="evidence" value="ECO:0007669"/>
    <property type="project" value="TreeGrafter"/>
</dbReference>
<comment type="catalytic activity">
    <reaction evidence="6">
        <text>L-glutamyl-[protein] + L-glutamate + ATP = gamma-L-glutamyl-L-glutamyl-[protein] + ADP + phosphate + H(+)</text>
        <dbReference type="Rhea" id="RHEA:60144"/>
        <dbReference type="Rhea" id="RHEA-COMP:10208"/>
        <dbReference type="Rhea" id="RHEA-COMP:15517"/>
        <dbReference type="ChEBI" id="CHEBI:15378"/>
        <dbReference type="ChEBI" id="CHEBI:29973"/>
        <dbReference type="ChEBI" id="CHEBI:29985"/>
        <dbReference type="ChEBI" id="CHEBI:30616"/>
        <dbReference type="ChEBI" id="CHEBI:43474"/>
        <dbReference type="ChEBI" id="CHEBI:143622"/>
        <dbReference type="ChEBI" id="CHEBI:456216"/>
    </reaction>
    <physiologicalReaction direction="left-to-right" evidence="6">
        <dbReference type="Rhea" id="RHEA:60145"/>
    </physiologicalReaction>
</comment>
<keyword evidence="9" id="KW-1185">Reference proteome</keyword>
<evidence type="ECO:0000256" key="7">
    <source>
        <dbReference type="SAM" id="MobiDB-lite"/>
    </source>
</evidence>
<dbReference type="InterPro" id="IPR004344">
    <property type="entry name" value="TTL/TTLL_fam"/>
</dbReference>
<feature type="compositionally biased region" description="Low complexity" evidence="7">
    <location>
        <begin position="1254"/>
        <end position="1274"/>
    </location>
</feature>
<feature type="compositionally biased region" description="Polar residues" evidence="7">
    <location>
        <begin position="1243"/>
        <end position="1253"/>
    </location>
</feature>
<comment type="caution">
    <text evidence="8">The sequence shown here is derived from an EMBL/GenBank/DDBJ whole genome shotgun (WGS) entry which is preliminary data.</text>
</comment>
<dbReference type="PROSITE" id="PS51221">
    <property type="entry name" value="TTL"/>
    <property type="match status" value="1"/>
</dbReference>
<feature type="region of interest" description="Disordered" evidence="7">
    <location>
        <begin position="1179"/>
        <end position="1274"/>
    </location>
</feature>
<dbReference type="Proteomes" id="UP000283509">
    <property type="component" value="Unassembled WGS sequence"/>
</dbReference>
<feature type="compositionally biased region" description="Polar residues" evidence="7">
    <location>
        <begin position="126"/>
        <end position="139"/>
    </location>
</feature>
<dbReference type="EMBL" id="QCYY01000856">
    <property type="protein sequence ID" value="ROT82223.1"/>
    <property type="molecule type" value="Genomic_DNA"/>
</dbReference>
<name>A0A423U0I8_PENVA</name>
<feature type="compositionally biased region" description="Low complexity" evidence="7">
    <location>
        <begin position="898"/>
        <end position="922"/>
    </location>
</feature>
<dbReference type="SUPFAM" id="SSF56059">
    <property type="entry name" value="Glutathione synthetase ATP-binding domain-like"/>
    <property type="match status" value="1"/>
</dbReference>
<dbReference type="GO" id="GO:0005524">
    <property type="term" value="F:ATP binding"/>
    <property type="evidence" value="ECO:0007669"/>
    <property type="project" value="UniProtKB-KW"/>
</dbReference>
<keyword evidence="4" id="KW-0067">ATP-binding</keyword>
<reference evidence="8 9" key="1">
    <citation type="submission" date="2018-04" db="EMBL/GenBank/DDBJ databases">
        <authorList>
            <person name="Zhang X."/>
            <person name="Yuan J."/>
            <person name="Li F."/>
            <person name="Xiang J."/>
        </authorList>
    </citation>
    <scope>NUCLEOTIDE SEQUENCE [LARGE SCALE GENOMIC DNA]</scope>
    <source>
        <tissue evidence="8">Muscle</tissue>
    </source>
</reference>
<proteinExistence type="inferred from homology"/>
<evidence type="ECO:0000313" key="8">
    <source>
        <dbReference type="EMBL" id="ROT82223.1"/>
    </source>
</evidence>
<evidence type="ECO:0000256" key="3">
    <source>
        <dbReference type="ARBA" id="ARBA00022741"/>
    </source>
</evidence>
<feature type="region of interest" description="Disordered" evidence="7">
    <location>
        <begin position="891"/>
        <end position="988"/>
    </location>
</feature>
<dbReference type="GO" id="GO:0070740">
    <property type="term" value="F:tubulin-glutamic acid ligase activity"/>
    <property type="evidence" value="ECO:0007669"/>
    <property type="project" value="TreeGrafter"/>
</dbReference>
<feature type="compositionally biased region" description="Low complexity" evidence="7">
    <location>
        <begin position="1017"/>
        <end position="1059"/>
    </location>
</feature>
<evidence type="ECO:0000256" key="1">
    <source>
        <dbReference type="ARBA" id="ARBA00006820"/>
    </source>
</evidence>
<feature type="compositionally biased region" description="Basic and acidic residues" evidence="7">
    <location>
        <begin position="140"/>
        <end position="161"/>
    </location>
</feature>
<organism evidence="8 9">
    <name type="scientific">Penaeus vannamei</name>
    <name type="common">Whiteleg shrimp</name>
    <name type="synonym">Litopenaeus vannamei</name>
    <dbReference type="NCBI Taxonomy" id="6689"/>
    <lineage>
        <taxon>Eukaryota</taxon>
        <taxon>Metazoa</taxon>
        <taxon>Ecdysozoa</taxon>
        <taxon>Arthropoda</taxon>
        <taxon>Crustacea</taxon>
        <taxon>Multicrustacea</taxon>
        <taxon>Malacostraca</taxon>
        <taxon>Eumalacostraca</taxon>
        <taxon>Eucarida</taxon>
        <taxon>Decapoda</taxon>
        <taxon>Dendrobranchiata</taxon>
        <taxon>Penaeoidea</taxon>
        <taxon>Penaeidae</taxon>
        <taxon>Penaeus</taxon>
    </lineage>
</organism>
<evidence type="ECO:0000256" key="4">
    <source>
        <dbReference type="ARBA" id="ARBA00022840"/>
    </source>
</evidence>
<evidence type="ECO:0000256" key="5">
    <source>
        <dbReference type="ARBA" id="ARBA00041448"/>
    </source>
</evidence>
<dbReference type="GO" id="GO:0036064">
    <property type="term" value="C:ciliary basal body"/>
    <property type="evidence" value="ECO:0007669"/>
    <property type="project" value="TreeGrafter"/>
</dbReference>